<keyword evidence="5" id="KW-0472">Membrane</keyword>
<dbReference type="Gene3D" id="2.40.10.350">
    <property type="entry name" value="Rod shape-determining protein MreC, domain 2"/>
    <property type="match status" value="1"/>
</dbReference>
<evidence type="ECO:0000256" key="5">
    <source>
        <dbReference type="SAM" id="Phobius"/>
    </source>
</evidence>
<dbReference type="InterPro" id="IPR042175">
    <property type="entry name" value="Cell/Rod_MreC_2"/>
</dbReference>
<dbReference type="PANTHER" id="PTHR34138:SF1">
    <property type="entry name" value="CELL SHAPE-DETERMINING PROTEIN MREC"/>
    <property type="match status" value="1"/>
</dbReference>
<dbReference type="Pfam" id="PF04085">
    <property type="entry name" value="MreC"/>
    <property type="match status" value="1"/>
</dbReference>
<keyword evidence="8" id="KW-1185">Reference proteome</keyword>
<comment type="similarity">
    <text evidence="1">Belongs to the MreC family.</text>
</comment>
<proteinExistence type="inferred from homology"/>
<keyword evidence="3" id="KW-0133">Cell shape</keyword>
<dbReference type="Proteomes" id="UP000002366">
    <property type="component" value="Chromosome"/>
</dbReference>
<feature type="domain" description="Rod shape-determining protein MreC beta-barrel core" evidence="6">
    <location>
        <begin position="114"/>
        <end position="258"/>
    </location>
</feature>
<organism evidence="7 8">
    <name type="scientific">Aminobacterium colombiense (strain DSM 12261 / ALA-1)</name>
    <dbReference type="NCBI Taxonomy" id="572547"/>
    <lineage>
        <taxon>Bacteria</taxon>
        <taxon>Thermotogati</taxon>
        <taxon>Synergistota</taxon>
        <taxon>Synergistia</taxon>
        <taxon>Synergistales</taxon>
        <taxon>Aminobacteriaceae</taxon>
        <taxon>Aminobacterium</taxon>
    </lineage>
</organism>
<dbReference type="KEGG" id="aco:Amico_0602"/>
<dbReference type="eggNOG" id="COG1792">
    <property type="taxonomic scope" value="Bacteria"/>
</dbReference>
<dbReference type="Gene3D" id="2.40.10.340">
    <property type="entry name" value="Rod shape-determining protein MreC, domain 1"/>
    <property type="match status" value="1"/>
</dbReference>
<evidence type="ECO:0000313" key="8">
    <source>
        <dbReference type="Proteomes" id="UP000002366"/>
    </source>
</evidence>
<dbReference type="STRING" id="572547.Amico_0602"/>
<keyword evidence="5" id="KW-0812">Transmembrane</keyword>
<gene>
    <name evidence="7" type="ordered locus">Amico_0602</name>
</gene>
<dbReference type="AlphaFoldDB" id="D5EDV5"/>
<reference evidence="7 8" key="1">
    <citation type="journal article" date="2010" name="Stand. Genomic Sci.">
        <title>Complete genome sequence of Aminobacterium colombiense type strain (ALA-1).</title>
        <authorList>
            <person name="Chertkov O."/>
            <person name="Sikorski J."/>
            <person name="Brambilla E."/>
            <person name="Lapidus A."/>
            <person name="Copeland A."/>
            <person name="Glavina Del Rio T."/>
            <person name="Nolan M."/>
            <person name="Lucas S."/>
            <person name="Tice H."/>
            <person name="Cheng J.F."/>
            <person name="Han C."/>
            <person name="Detter J.C."/>
            <person name="Bruce D."/>
            <person name="Tapia R."/>
            <person name="Goodwin L."/>
            <person name="Pitluck S."/>
            <person name="Liolios K."/>
            <person name="Ivanova N."/>
            <person name="Mavromatis K."/>
            <person name="Ovchinnikova G."/>
            <person name="Pati A."/>
            <person name="Chen A."/>
            <person name="Palaniappan K."/>
            <person name="Land M."/>
            <person name="Hauser L."/>
            <person name="Chang Y.J."/>
            <person name="Jeffries C.D."/>
            <person name="Spring S."/>
            <person name="Rohde M."/>
            <person name="Goker M."/>
            <person name="Bristow J."/>
            <person name="Eisen J.A."/>
            <person name="Markowitz V."/>
            <person name="Hugenholtz P."/>
            <person name="Kyrpides N.C."/>
            <person name="Klenk H.P."/>
        </authorList>
    </citation>
    <scope>NUCLEOTIDE SEQUENCE [LARGE SCALE GENOMIC DNA]</scope>
    <source>
        <strain evidence="8">DSM 12261 / ALA-1</strain>
    </source>
</reference>
<sequence length="264" mass="29446">MRKPDSGDFNKEVIHGLVALAASFMLLALAPQILLFRTPSDWVGKVLFYPEVPAVLLNNTLRKASFWFRERSALIAENQKLSQENWILKVAISQEKVESYMERMNQITKHARITLRSPHDWWTEIRINQGEENNLKPGFPVLQKGSLVGRITRVEAGYSWAELITSSSLLIPVVVDQTRDLGVVTGDGQGQIWLQYISEGRSIEKGMTVSTALVSESLPPGLPVGSVTGELRHSSGGFVAYRIEPGADFIRLYQVEVLTEGTKP</sequence>
<feature type="transmembrane region" description="Helical" evidence="5">
    <location>
        <begin position="12"/>
        <end position="36"/>
    </location>
</feature>
<dbReference type="EMBL" id="CP001997">
    <property type="protein sequence ID" value="ADE56737.1"/>
    <property type="molecule type" value="Genomic_DNA"/>
</dbReference>
<evidence type="ECO:0000259" key="6">
    <source>
        <dbReference type="Pfam" id="PF04085"/>
    </source>
</evidence>
<dbReference type="InterPro" id="IPR042177">
    <property type="entry name" value="Cell/Rod_1"/>
</dbReference>
<dbReference type="GO" id="GO:0008360">
    <property type="term" value="P:regulation of cell shape"/>
    <property type="evidence" value="ECO:0007669"/>
    <property type="project" value="UniProtKB-KW"/>
</dbReference>
<dbReference type="OrthoDB" id="3935at2"/>
<evidence type="ECO:0000256" key="3">
    <source>
        <dbReference type="ARBA" id="ARBA00022960"/>
    </source>
</evidence>
<dbReference type="PANTHER" id="PTHR34138">
    <property type="entry name" value="CELL SHAPE-DETERMINING PROTEIN MREC"/>
    <property type="match status" value="1"/>
</dbReference>
<accession>D5EDV5</accession>
<protein>
    <recommendedName>
        <fullName evidence="2">Cell shape-determining protein MreC</fullName>
    </recommendedName>
    <alternativeName>
        <fullName evidence="4">Cell shape protein MreC</fullName>
    </alternativeName>
</protein>
<dbReference type="InterPro" id="IPR007221">
    <property type="entry name" value="MreC"/>
</dbReference>
<evidence type="ECO:0000256" key="2">
    <source>
        <dbReference type="ARBA" id="ARBA00013855"/>
    </source>
</evidence>
<keyword evidence="5" id="KW-1133">Transmembrane helix</keyword>
<evidence type="ECO:0000313" key="7">
    <source>
        <dbReference type="EMBL" id="ADE56737.1"/>
    </source>
</evidence>
<dbReference type="RefSeq" id="WP_013048003.1">
    <property type="nucleotide sequence ID" value="NC_014011.1"/>
</dbReference>
<dbReference type="HOGENOM" id="CLU_042663_4_0_0"/>
<dbReference type="GO" id="GO:0005886">
    <property type="term" value="C:plasma membrane"/>
    <property type="evidence" value="ECO:0007669"/>
    <property type="project" value="TreeGrafter"/>
</dbReference>
<name>D5EDV5_AMICL</name>
<dbReference type="InterPro" id="IPR055342">
    <property type="entry name" value="MreC_beta-barrel_core"/>
</dbReference>
<evidence type="ECO:0000256" key="1">
    <source>
        <dbReference type="ARBA" id="ARBA00009369"/>
    </source>
</evidence>
<evidence type="ECO:0000256" key="4">
    <source>
        <dbReference type="ARBA" id="ARBA00032089"/>
    </source>
</evidence>